<feature type="region of interest" description="Disordered" evidence="1">
    <location>
        <begin position="333"/>
        <end position="371"/>
    </location>
</feature>
<dbReference type="InterPro" id="IPR036598">
    <property type="entry name" value="GOLD_dom_sf"/>
</dbReference>
<dbReference type="SUPFAM" id="SSF52087">
    <property type="entry name" value="CRAL/TRIO domain"/>
    <property type="match status" value="1"/>
</dbReference>
<dbReference type="PANTHER" id="PTHR23324:SF83">
    <property type="entry name" value="SEC14-LIKE PROTEIN 2"/>
    <property type="match status" value="1"/>
</dbReference>
<feature type="compositionally biased region" description="Basic and acidic residues" evidence="1">
    <location>
        <begin position="545"/>
        <end position="557"/>
    </location>
</feature>
<feature type="region of interest" description="Disordered" evidence="1">
    <location>
        <begin position="196"/>
        <end position="232"/>
    </location>
</feature>
<keyword evidence="5" id="KW-1185">Reference proteome</keyword>
<dbReference type="InterPro" id="IPR036273">
    <property type="entry name" value="CRAL/TRIO_N_dom_sf"/>
</dbReference>
<dbReference type="InterPro" id="IPR051064">
    <property type="entry name" value="SEC14/CRAL-TRIO_domain"/>
</dbReference>
<feature type="compositionally biased region" description="Polar residues" evidence="1">
    <location>
        <begin position="1"/>
        <end position="10"/>
    </location>
</feature>
<evidence type="ECO:0000259" key="2">
    <source>
        <dbReference type="PROSITE" id="PS50191"/>
    </source>
</evidence>
<evidence type="ECO:0000313" key="5">
    <source>
        <dbReference type="Proteomes" id="UP000224006"/>
    </source>
</evidence>
<sequence>MPLPAEQQTGDGEFPGGRFLKGLHKCLQPEPPTSRMCDSIRAVENRERAEKLLAEAGARQRELQLRRRRALHNRQRRCRSTDPPPLRGNPEGQTEGNAQSGKGQGSSVLGLLLSLGSTRGRAQKATSKPRFDWRQSLSSGFSWVRRWPLAAFVDGECAAGTAEASSQRVASWIDSLETGRSADGFLSDHSSSCSAFGSSRISLPRPPHAPRSGGTPRLSTSASATDDEDGGLSLHCPFHSPLSCSCAPLQTGERGGAHASSEDNTHRAKVGPRPLDTRERRDDARASPLPEDAPLSRRASRAACGLAAPGRRTLSFKTEPFVSVTLDLSRLELSESSPPTPVFDERESLLDLGGSGPPFPSSPSAPDLRSFQASSCASSSSSVYLSPSHRVWAAATNSPPQSPAAASHPSVPSQPLTKCVGKASAEWSSPRPSAGEGGDAERVASGPVSFREPPPPCFLQGNPASEMVAAFYQFVEVAHQIRQEALSELPSPSRNGSSGSEGEQAEAETCGEVVLSTSLAAATAARAQNGFAFACEIEKISSSGESRDREGGGEKASHGSVDGLASALETEELAGSYRLLRFLQGYGFDVQQAAEAYRRHVSWRVQQRIDTTMRNFILREMVLPLAPERAPGHAVVSRNFPNNPLLRTDSGEQGEGEEVNDSNRPEHCGRARACGETAHAGTAPSETAPLTNGVDLESGYAERRAGSSSDAAGHAATDARNAKRRATGAEHAEACAVGSSPAAFPLSGGCESARGSAYSAPPARRLPWARSTHSPRILFDKAGSIITVERPGVLDERRLFEDIPEELFFRWQWYQLEFRNVLLDRLSRETGRLVTATFILDLQGFSAKSINRRTIGLLRHLICISNENYPESVGHIFFINTPRLFSVVWSTLQGWLNPRTISKIHLLEGDYEAVLREFIDPASLPPSLGGSCKSSLALVPTLTESEILSARVGGDPLTLHVGARRKERLEVKVPAGHRLAWAWVIVEHDVAFRIKWQPAAGGEERVLLDVKKHEGSKPVKGAVHADQEGTVAFVFDNSWSLFSSRTIFYKVSDVQRMA</sequence>
<feature type="region of interest" description="Disordered" evidence="1">
    <location>
        <begin position="251"/>
        <end position="300"/>
    </location>
</feature>
<dbReference type="Proteomes" id="UP000224006">
    <property type="component" value="Chromosome IV"/>
</dbReference>
<dbReference type="SUPFAM" id="SSF101576">
    <property type="entry name" value="Supernatant protein factor (SPF), C-terminal domain"/>
    <property type="match status" value="1"/>
</dbReference>
<evidence type="ECO:0000256" key="1">
    <source>
        <dbReference type="SAM" id="MobiDB-lite"/>
    </source>
</evidence>
<accession>A0A2A9MAV1</accession>
<dbReference type="EMBL" id="NWUJ01000004">
    <property type="protein sequence ID" value="PFH35608.1"/>
    <property type="molecule type" value="Genomic_DNA"/>
</dbReference>
<comment type="caution">
    <text evidence="4">The sequence shown here is derived from an EMBL/GenBank/DDBJ whole genome shotgun (WGS) entry which is preliminary data.</text>
</comment>
<feature type="region of interest" description="Disordered" evidence="1">
    <location>
        <begin position="487"/>
        <end position="509"/>
    </location>
</feature>
<name>A0A2A9MAV1_BESBE</name>
<dbReference type="GeneID" id="40310188"/>
<feature type="domain" description="GOLD" evidence="3">
    <location>
        <begin position="945"/>
        <end position="1053"/>
    </location>
</feature>
<dbReference type="AlphaFoldDB" id="A0A2A9MAV1"/>
<dbReference type="OrthoDB" id="1434354at2759"/>
<feature type="region of interest" description="Disordered" evidence="1">
    <location>
        <begin position="394"/>
        <end position="449"/>
    </location>
</feature>
<dbReference type="KEGG" id="bbes:BESB_052590"/>
<feature type="region of interest" description="Disordered" evidence="1">
    <location>
        <begin position="1"/>
        <end position="35"/>
    </location>
</feature>
<dbReference type="Pfam" id="PF00650">
    <property type="entry name" value="CRAL_TRIO"/>
    <property type="match status" value="1"/>
</dbReference>
<dbReference type="InterPro" id="IPR036865">
    <property type="entry name" value="CRAL-TRIO_dom_sf"/>
</dbReference>
<dbReference type="PROSITE" id="PS50866">
    <property type="entry name" value="GOLD"/>
    <property type="match status" value="1"/>
</dbReference>
<dbReference type="GO" id="GO:0005737">
    <property type="term" value="C:cytoplasm"/>
    <property type="evidence" value="ECO:0007669"/>
    <property type="project" value="TreeGrafter"/>
</dbReference>
<feature type="compositionally biased region" description="Basic residues" evidence="1">
    <location>
        <begin position="68"/>
        <end position="78"/>
    </location>
</feature>
<feature type="compositionally biased region" description="Low complexity" evidence="1">
    <location>
        <begin position="706"/>
        <end position="719"/>
    </location>
</feature>
<dbReference type="PANTHER" id="PTHR23324">
    <property type="entry name" value="SEC14 RELATED PROTEIN"/>
    <property type="match status" value="1"/>
</dbReference>
<gene>
    <name evidence="4" type="ORF">BESB_052590</name>
</gene>
<dbReference type="VEuPathDB" id="ToxoDB:BESB_052590"/>
<feature type="domain" description="CRAL-TRIO" evidence="2">
    <location>
        <begin position="780"/>
        <end position="936"/>
    </location>
</feature>
<evidence type="ECO:0000313" key="4">
    <source>
        <dbReference type="EMBL" id="PFH35608.1"/>
    </source>
</evidence>
<dbReference type="PROSITE" id="PS50191">
    <property type="entry name" value="CRAL_TRIO"/>
    <property type="match status" value="1"/>
</dbReference>
<feature type="region of interest" description="Disordered" evidence="1">
    <location>
        <begin position="542"/>
        <end position="561"/>
    </location>
</feature>
<dbReference type="STRING" id="94643.A0A2A9MAV1"/>
<dbReference type="Gene3D" id="2.60.120.680">
    <property type="entry name" value="GOLD domain"/>
    <property type="match status" value="1"/>
</dbReference>
<dbReference type="SMART" id="SM00516">
    <property type="entry name" value="SEC14"/>
    <property type="match status" value="1"/>
</dbReference>
<feature type="compositionally biased region" description="Low complexity" evidence="1">
    <location>
        <begin position="394"/>
        <end position="415"/>
    </location>
</feature>
<dbReference type="CDD" id="cd00170">
    <property type="entry name" value="SEC14"/>
    <property type="match status" value="1"/>
</dbReference>
<organism evidence="4 5">
    <name type="scientific">Besnoitia besnoiti</name>
    <name type="common">Apicomplexan protozoan</name>
    <dbReference type="NCBI Taxonomy" id="94643"/>
    <lineage>
        <taxon>Eukaryota</taxon>
        <taxon>Sar</taxon>
        <taxon>Alveolata</taxon>
        <taxon>Apicomplexa</taxon>
        <taxon>Conoidasida</taxon>
        <taxon>Coccidia</taxon>
        <taxon>Eucoccidiorida</taxon>
        <taxon>Eimeriorina</taxon>
        <taxon>Sarcocystidae</taxon>
        <taxon>Besnoitia</taxon>
    </lineage>
</organism>
<reference evidence="4 5" key="1">
    <citation type="submission" date="2017-09" db="EMBL/GenBank/DDBJ databases">
        <title>Genome sequencing of Besnoitia besnoiti strain Bb-Ger1.</title>
        <authorList>
            <person name="Schares G."/>
            <person name="Venepally P."/>
            <person name="Lorenzi H.A."/>
        </authorList>
    </citation>
    <scope>NUCLEOTIDE SEQUENCE [LARGE SCALE GENOMIC DNA]</scope>
    <source>
        <strain evidence="4 5">Bb-Ger1</strain>
    </source>
</reference>
<proteinExistence type="predicted"/>
<feature type="region of interest" description="Disordered" evidence="1">
    <location>
        <begin position="634"/>
        <end position="721"/>
    </location>
</feature>
<dbReference type="Gene3D" id="3.40.525.10">
    <property type="entry name" value="CRAL-TRIO lipid binding domain"/>
    <property type="match status" value="2"/>
</dbReference>
<evidence type="ECO:0008006" key="6">
    <source>
        <dbReference type="Google" id="ProtNLM"/>
    </source>
</evidence>
<protein>
    <recommendedName>
        <fullName evidence="6">CRAL/TRIO domain-containing protein</fullName>
    </recommendedName>
</protein>
<dbReference type="InterPro" id="IPR001251">
    <property type="entry name" value="CRAL-TRIO_dom"/>
</dbReference>
<evidence type="ECO:0000259" key="3">
    <source>
        <dbReference type="PROSITE" id="PS50866"/>
    </source>
</evidence>
<dbReference type="RefSeq" id="XP_029219617.1">
    <property type="nucleotide sequence ID" value="XM_029363694.1"/>
</dbReference>
<feature type="compositionally biased region" description="Basic and acidic residues" evidence="1">
    <location>
        <begin position="275"/>
        <end position="285"/>
    </location>
</feature>
<dbReference type="InterPro" id="IPR009038">
    <property type="entry name" value="GOLD_dom"/>
</dbReference>
<feature type="region of interest" description="Disordered" evidence="1">
    <location>
        <begin position="68"/>
        <end position="105"/>
    </location>
</feature>
<dbReference type="SUPFAM" id="SSF46938">
    <property type="entry name" value="CRAL/TRIO N-terminal domain"/>
    <property type="match status" value="1"/>
</dbReference>